<dbReference type="PANTHER" id="PTHR42709:SF9">
    <property type="entry name" value="ALKALINE PHOSPHATASE LIKE PROTEIN"/>
    <property type="match status" value="1"/>
</dbReference>
<dbReference type="RefSeq" id="WP_238456352.1">
    <property type="nucleotide sequence ID" value="NZ_FOOX01000004.1"/>
</dbReference>
<proteinExistence type="inferred from homology"/>
<feature type="domain" description="VTT" evidence="3">
    <location>
        <begin position="30"/>
        <end position="155"/>
    </location>
</feature>
<evidence type="ECO:0000313" key="5">
    <source>
        <dbReference type="Proteomes" id="UP000199337"/>
    </source>
</evidence>
<keyword evidence="2" id="KW-0812">Transmembrane</keyword>
<feature type="transmembrane region" description="Helical" evidence="2">
    <location>
        <begin position="137"/>
        <end position="158"/>
    </location>
</feature>
<name>A0A1I2RN39_9FIRM</name>
<dbReference type="Pfam" id="PF09335">
    <property type="entry name" value="VTT_dom"/>
    <property type="match status" value="1"/>
</dbReference>
<organism evidence="4 5">
    <name type="scientific">Desulfotruncus arcticus DSM 17038</name>
    <dbReference type="NCBI Taxonomy" id="1121424"/>
    <lineage>
        <taxon>Bacteria</taxon>
        <taxon>Bacillati</taxon>
        <taxon>Bacillota</taxon>
        <taxon>Clostridia</taxon>
        <taxon>Eubacteriales</taxon>
        <taxon>Desulfallaceae</taxon>
        <taxon>Desulfotruncus</taxon>
    </lineage>
</organism>
<dbReference type="EMBL" id="FOOX01000004">
    <property type="protein sequence ID" value="SFG39186.1"/>
    <property type="molecule type" value="Genomic_DNA"/>
</dbReference>
<feature type="transmembrane region" description="Helical" evidence="2">
    <location>
        <begin position="49"/>
        <end position="70"/>
    </location>
</feature>
<evidence type="ECO:0000313" key="4">
    <source>
        <dbReference type="EMBL" id="SFG39186.1"/>
    </source>
</evidence>
<keyword evidence="2" id="KW-0472">Membrane</keyword>
<feature type="transmembrane region" description="Helical" evidence="2">
    <location>
        <begin position="12"/>
        <end position="29"/>
    </location>
</feature>
<keyword evidence="5" id="KW-1185">Reference proteome</keyword>
<feature type="transmembrane region" description="Helical" evidence="2">
    <location>
        <begin position="103"/>
        <end position="125"/>
    </location>
</feature>
<dbReference type="PANTHER" id="PTHR42709">
    <property type="entry name" value="ALKALINE PHOSPHATASE LIKE PROTEIN"/>
    <property type="match status" value="1"/>
</dbReference>
<evidence type="ECO:0000256" key="1">
    <source>
        <dbReference type="ARBA" id="ARBA00010792"/>
    </source>
</evidence>
<gene>
    <name evidence="4" type="ORF">SAMN05660649_01536</name>
</gene>
<sequence length="200" mass="22943">MELITAWVDQYGYIVLFIVLMLEPLGLPLPGEFIMSYCGILAATGQMNLAISFVIAVLGCLTGRTVSYWAGYKLGVPFFQKNGHRFHMGPEKMEKTAWWFRNYGNWVLIIGYFIPGVRHISGYFSGISQMPFSKYAVYAYTGAVIWIGTFVVLGKFLGLQWKLLRSNFDLDAWALVIVLMLIFIFYLYKNIRYKGKYMGK</sequence>
<accession>A0A1I2RN39</accession>
<feature type="transmembrane region" description="Helical" evidence="2">
    <location>
        <begin position="170"/>
        <end position="188"/>
    </location>
</feature>
<comment type="similarity">
    <text evidence="1">Belongs to the DedA family.</text>
</comment>
<protein>
    <submittedName>
        <fullName evidence="4">Membrane protein DedA, SNARE-associated domain</fullName>
    </submittedName>
</protein>
<dbReference type="Proteomes" id="UP000199337">
    <property type="component" value="Unassembled WGS sequence"/>
</dbReference>
<dbReference type="InterPro" id="IPR051311">
    <property type="entry name" value="DedA_domain"/>
</dbReference>
<keyword evidence="2" id="KW-1133">Transmembrane helix</keyword>
<dbReference type="AlphaFoldDB" id="A0A1I2RN39"/>
<dbReference type="STRING" id="341036.SAMN05660649_01536"/>
<evidence type="ECO:0000259" key="3">
    <source>
        <dbReference type="Pfam" id="PF09335"/>
    </source>
</evidence>
<reference evidence="5" key="1">
    <citation type="submission" date="2016-10" db="EMBL/GenBank/DDBJ databases">
        <authorList>
            <person name="Varghese N."/>
            <person name="Submissions S."/>
        </authorList>
    </citation>
    <scope>NUCLEOTIDE SEQUENCE [LARGE SCALE GENOMIC DNA]</scope>
    <source>
        <strain evidence="5">DSM 17038</strain>
    </source>
</reference>
<evidence type="ECO:0000256" key="2">
    <source>
        <dbReference type="SAM" id="Phobius"/>
    </source>
</evidence>
<dbReference type="GO" id="GO:0005886">
    <property type="term" value="C:plasma membrane"/>
    <property type="evidence" value="ECO:0007669"/>
    <property type="project" value="TreeGrafter"/>
</dbReference>
<dbReference type="InterPro" id="IPR032816">
    <property type="entry name" value="VTT_dom"/>
</dbReference>